<accession>A0A3N0EI42</accession>
<dbReference type="GO" id="GO:0005524">
    <property type="term" value="F:ATP binding"/>
    <property type="evidence" value="ECO:0007669"/>
    <property type="project" value="UniProtKB-KW"/>
</dbReference>
<organism evidence="11 12">
    <name type="scientific">Halostreptopolyspora alba</name>
    <dbReference type="NCBI Taxonomy" id="2487137"/>
    <lineage>
        <taxon>Bacteria</taxon>
        <taxon>Bacillati</taxon>
        <taxon>Actinomycetota</taxon>
        <taxon>Actinomycetes</taxon>
        <taxon>Streptosporangiales</taxon>
        <taxon>Nocardiopsidaceae</taxon>
        <taxon>Halostreptopolyspora</taxon>
    </lineage>
</organism>
<name>A0A3N0EI42_9ACTN</name>
<evidence type="ECO:0000256" key="8">
    <source>
        <dbReference type="ARBA" id="ARBA00023064"/>
    </source>
</evidence>
<comment type="similarity">
    <text evidence="2 10">Belongs to the gluconokinase GntK/GntV family.</text>
</comment>
<dbReference type="GO" id="GO:0046316">
    <property type="term" value="F:gluconokinase activity"/>
    <property type="evidence" value="ECO:0007669"/>
    <property type="project" value="UniProtKB-EC"/>
</dbReference>
<evidence type="ECO:0000256" key="9">
    <source>
        <dbReference type="ARBA" id="ARBA00048090"/>
    </source>
</evidence>
<evidence type="ECO:0000313" key="11">
    <source>
        <dbReference type="EMBL" id="RNL87565.1"/>
    </source>
</evidence>
<dbReference type="RefSeq" id="WP_123199430.1">
    <property type="nucleotide sequence ID" value="NZ_RJMB01000001.1"/>
</dbReference>
<keyword evidence="5 10" id="KW-0547">Nucleotide-binding</keyword>
<dbReference type="NCBIfam" id="TIGR01313">
    <property type="entry name" value="therm_gnt_kin"/>
    <property type="match status" value="1"/>
</dbReference>
<dbReference type="Pfam" id="PF13671">
    <property type="entry name" value="AAA_33"/>
    <property type="match status" value="1"/>
</dbReference>
<evidence type="ECO:0000256" key="2">
    <source>
        <dbReference type="ARBA" id="ARBA00008420"/>
    </source>
</evidence>
<dbReference type="Proteomes" id="UP000269198">
    <property type="component" value="Unassembled WGS sequence"/>
</dbReference>
<dbReference type="PANTHER" id="PTHR43442">
    <property type="entry name" value="GLUCONOKINASE-RELATED"/>
    <property type="match status" value="1"/>
</dbReference>
<evidence type="ECO:0000256" key="4">
    <source>
        <dbReference type="ARBA" id="ARBA00022679"/>
    </source>
</evidence>
<proteinExistence type="inferred from homology"/>
<comment type="catalytic activity">
    <reaction evidence="9 10">
        <text>D-gluconate + ATP = 6-phospho-D-gluconate + ADP + H(+)</text>
        <dbReference type="Rhea" id="RHEA:19433"/>
        <dbReference type="ChEBI" id="CHEBI:15378"/>
        <dbReference type="ChEBI" id="CHEBI:18391"/>
        <dbReference type="ChEBI" id="CHEBI:30616"/>
        <dbReference type="ChEBI" id="CHEBI:58759"/>
        <dbReference type="ChEBI" id="CHEBI:456216"/>
        <dbReference type="EC" id="2.7.1.12"/>
    </reaction>
</comment>
<dbReference type="CDD" id="cd02021">
    <property type="entry name" value="GntK"/>
    <property type="match status" value="1"/>
</dbReference>
<evidence type="ECO:0000256" key="6">
    <source>
        <dbReference type="ARBA" id="ARBA00022777"/>
    </source>
</evidence>
<evidence type="ECO:0000256" key="3">
    <source>
        <dbReference type="ARBA" id="ARBA00012054"/>
    </source>
</evidence>
<evidence type="ECO:0000256" key="1">
    <source>
        <dbReference type="ARBA" id="ARBA00004761"/>
    </source>
</evidence>
<keyword evidence="12" id="KW-1185">Reference proteome</keyword>
<dbReference type="AlphaFoldDB" id="A0A3N0EI42"/>
<keyword evidence="6 10" id="KW-0418">Kinase</keyword>
<evidence type="ECO:0000256" key="10">
    <source>
        <dbReference type="RuleBase" id="RU363066"/>
    </source>
</evidence>
<evidence type="ECO:0000256" key="5">
    <source>
        <dbReference type="ARBA" id="ARBA00022741"/>
    </source>
</evidence>
<keyword evidence="4 10" id="KW-0808">Transferase</keyword>
<sequence>MHFVFMGVSGSGKSTVAELVAERLSLPFAEADEFHPRHNTTKMARGEPLTDEDRGPWLAALAQWIADHESGGQPTVMACSALRRAYRQRLREGASSVHFVHLDGPRDLIADRLRQRSGHFMPVELLDSQMATLEPLRPDENGTTLDISRPVPQITEDAVRTVAAALGRVPRARHRR</sequence>
<gene>
    <name evidence="11" type="ORF">EFW17_01785</name>
</gene>
<evidence type="ECO:0000256" key="7">
    <source>
        <dbReference type="ARBA" id="ARBA00022840"/>
    </source>
</evidence>
<dbReference type="OrthoDB" id="9795716at2"/>
<dbReference type="Gene3D" id="3.40.50.300">
    <property type="entry name" value="P-loop containing nucleotide triphosphate hydrolases"/>
    <property type="match status" value="1"/>
</dbReference>
<protein>
    <recommendedName>
        <fullName evidence="3 10">Gluconokinase</fullName>
        <ecNumber evidence="3 10">2.7.1.12</ecNumber>
    </recommendedName>
</protein>
<dbReference type="InterPro" id="IPR027417">
    <property type="entry name" value="P-loop_NTPase"/>
</dbReference>
<keyword evidence="8" id="KW-0311">Gluconate utilization</keyword>
<keyword evidence="7 10" id="KW-0067">ATP-binding</keyword>
<dbReference type="PANTHER" id="PTHR43442:SF3">
    <property type="entry name" value="GLUCONOKINASE-RELATED"/>
    <property type="match status" value="1"/>
</dbReference>
<reference evidence="11 12" key="1">
    <citation type="submission" date="2018-11" db="EMBL/GenBank/DDBJ databases">
        <title>The genome draft of YIM 96095.</title>
        <authorList>
            <person name="Tang S.-K."/>
            <person name="Chunyu W.-X."/>
            <person name="Feng Y.-Z."/>
        </authorList>
    </citation>
    <scope>NUCLEOTIDE SEQUENCE [LARGE SCALE GENOMIC DNA]</scope>
    <source>
        <strain evidence="11 12">YIM 96095</strain>
    </source>
</reference>
<evidence type="ECO:0000313" key="12">
    <source>
        <dbReference type="Proteomes" id="UP000269198"/>
    </source>
</evidence>
<dbReference type="FunFam" id="3.40.50.300:FF:000522">
    <property type="entry name" value="Gluconokinase"/>
    <property type="match status" value="1"/>
</dbReference>
<comment type="pathway">
    <text evidence="1">Carbohydrate acid metabolism.</text>
</comment>
<dbReference type="EMBL" id="RJMB01000001">
    <property type="protein sequence ID" value="RNL87565.1"/>
    <property type="molecule type" value="Genomic_DNA"/>
</dbReference>
<dbReference type="GO" id="GO:0019521">
    <property type="term" value="P:D-gluconate metabolic process"/>
    <property type="evidence" value="ECO:0007669"/>
    <property type="project" value="UniProtKB-KW"/>
</dbReference>
<dbReference type="EC" id="2.7.1.12" evidence="3 10"/>
<dbReference type="GO" id="GO:0005737">
    <property type="term" value="C:cytoplasm"/>
    <property type="evidence" value="ECO:0007669"/>
    <property type="project" value="TreeGrafter"/>
</dbReference>
<comment type="caution">
    <text evidence="11">The sequence shown here is derived from an EMBL/GenBank/DDBJ whole genome shotgun (WGS) entry which is preliminary data.</text>
</comment>
<dbReference type="SUPFAM" id="SSF52540">
    <property type="entry name" value="P-loop containing nucleoside triphosphate hydrolases"/>
    <property type="match status" value="1"/>
</dbReference>
<dbReference type="InterPro" id="IPR006001">
    <property type="entry name" value="Therm_gnt_kin"/>
</dbReference>